<evidence type="ECO:0000256" key="4">
    <source>
        <dbReference type="ARBA" id="ARBA00023004"/>
    </source>
</evidence>
<name>A0A1H6AWV5_9ACTN</name>
<dbReference type="InterPro" id="IPR034466">
    <property type="entry name" value="Methyltransferase_Class_B"/>
</dbReference>
<dbReference type="InterPro" id="IPR058240">
    <property type="entry name" value="rSAM_sf"/>
</dbReference>
<dbReference type="GO" id="GO:0046872">
    <property type="term" value="F:metal ion binding"/>
    <property type="evidence" value="ECO:0007669"/>
    <property type="project" value="UniProtKB-KW"/>
</dbReference>
<keyword evidence="8" id="KW-1185">Reference proteome</keyword>
<dbReference type="InterPro" id="IPR006638">
    <property type="entry name" value="Elp3/MiaA/NifB-like_rSAM"/>
</dbReference>
<dbReference type="InterPro" id="IPR006158">
    <property type="entry name" value="Cobalamin-bd"/>
</dbReference>
<dbReference type="SFLD" id="SFLDG01123">
    <property type="entry name" value="methyltransferase_(Class_B)"/>
    <property type="match status" value="1"/>
</dbReference>
<feature type="domain" description="B12-binding" evidence="6">
    <location>
        <begin position="30"/>
        <end position="162"/>
    </location>
</feature>
<dbReference type="InterPro" id="IPR007197">
    <property type="entry name" value="rSAM"/>
</dbReference>
<dbReference type="Pfam" id="PF04055">
    <property type="entry name" value="Radical_SAM"/>
    <property type="match status" value="1"/>
</dbReference>
<dbReference type="InterPro" id="IPR051198">
    <property type="entry name" value="BchE-like"/>
</dbReference>
<proteinExistence type="predicted"/>
<reference evidence="7 8" key="1">
    <citation type="submission" date="2016-10" db="EMBL/GenBank/DDBJ databases">
        <authorList>
            <person name="de Groot N.N."/>
        </authorList>
    </citation>
    <scope>NUCLEOTIDE SEQUENCE [LARGE SCALE GENOMIC DNA]</scope>
    <source>
        <strain evidence="7 8">CGMCC 4.2023</strain>
    </source>
</reference>
<evidence type="ECO:0000256" key="5">
    <source>
        <dbReference type="ARBA" id="ARBA00023014"/>
    </source>
</evidence>
<dbReference type="EMBL" id="FNVU01000006">
    <property type="protein sequence ID" value="SEG52730.1"/>
    <property type="molecule type" value="Genomic_DNA"/>
</dbReference>
<protein>
    <submittedName>
        <fullName evidence="7">B12 binding domain-containing protein</fullName>
    </submittedName>
</protein>
<evidence type="ECO:0000256" key="3">
    <source>
        <dbReference type="ARBA" id="ARBA00022723"/>
    </source>
</evidence>
<evidence type="ECO:0000256" key="2">
    <source>
        <dbReference type="ARBA" id="ARBA00022691"/>
    </source>
</evidence>
<dbReference type="PANTHER" id="PTHR43409">
    <property type="entry name" value="ANAEROBIC MAGNESIUM-PROTOPORPHYRIN IX MONOMETHYL ESTER CYCLASE-RELATED"/>
    <property type="match status" value="1"/>
</dbReference>
<evidence type="ECO:0000313" key="7">
    <source>
        <dbReference type="EMBL" id="SEG52730.1"/>
    </source>
</evidence>
<dbReference type="Gene3D" id="3.40.50.280">
    <property type="entry name" value="Cobalamin-binding domain"/>
    <property type="match status" value="1"/>
</dbReference>
<dbReference type="SMART" id="SM00729">
    <property type="entry name" value="Elp3"/>
    <property type="match status" value="1"/>
</dbReference>
<dbReference type="GO" id="GO:0031419">
    <property type="term" value="F:cobalamin binding"/>
    <property type="evidence" value="ECO:0007669"/>
    <property type="project" value="InterPro"/>
</dbReference>
<dbReference type="OrthoDB" id="5298546at2"/>
<dbReference type="SUPFAM" id="SSF102114">
    <property type="entry name" value="Radical SAM enzymes"/>
    <property type="match status" value="1"/>
</dbReference>
<accession>A0A1H6AWV5</accession>
<dbReference type="InterPro" id="IPR023404">
    <property type="entry name" value="rSAM_horseshoe"/>
</dbReference>
<dbReference type="CDD" id="cd01335">
    <property type="entry name" value="Radical_SAM"/>
    <property type="match status" value="1"/>
</dbReference>
<dbReference type="AlphaFoldDB" id="A0A1H6AWV5"/>
<keyword evidence="4" id="KW-0408">Iron</keyword>
<sequence>MTSADLSTGLASAPALDERRQVHLVDLTVMPSVRYSAVLGYIQAAAQAVPEIAASCSFTKHVYMKAGDAFEGACAKVLDALDNPLAVAFTVYYWNRASSTELARRVKERWPNCRIVLGGNDVSHQQDAVFAEAPWVDVLVHGEGEIRFRDLLTVFLRHEERAAAEKELAEVPGISFLRSDGEVETTAEAERIADFDELPSPFEGDVWSDEDIAQSQMLVYETNRGCPYSCSFCYWGTGATNSRVRQFSMERIKMELERIIRVCADNTRMFIADANFGMLARDVEIANHVVEMCRRYNKRLLVMTNWAKNTNGRVVEIAGILYKAGLTGAITLSAQSFNTEVLQIANRKNIRVSHYRRMQTQFRALDIPTYTDLIWGLPGETLVSLLEGIEEAIASGGSPVVYPLFLLNNTDYTHERFRDEHGLKTTHMPCDPGSTDLFSDVVTEHARMPFEDWLTGIVHRLPLTLFHKCLLRCTLRVLAETSGARTVDLLQLLETFLREKVEDPVVAWLMADYERAWRDPDNFDSKTIYGHAGRSMIQEEIHYQAILRRMVSDKDRAARHARDAVDFLYEALTEQGRPLPDRAELDRVTELDMAAAAVFRAGLTHKAEQQDIAVPAPMYEVLRSYGDVPAQSGLASSADGLVHGRVEVPEFRAHYPFSPYTLSVWHASGRPLHDVTISLTVQQLPERDTDEAVAVPRTA</sequence>
<dbReference type="PROSITE" id="PS51332">
    <property type="entry name" value="B12_BINDING"/>
    <property type="match status" value="1"/>
</dbReference>
<dbReference type="GO" id="GO:0051539">
    <property type="term" value="F:4 iron, 4 sulfur cluster binding"/>
    <property type="evidence" value="ECO:0007669"/>
    <property type="project" value="UniProtKB-KW"/>
</dbReference>
<dbReference type="Proteomes" id="UP000236754">
    <property type="component" value="Unassembled WGS sequence"/>
</dbReference>
<gene>
    <name evidence="7" type="ORF">SAMN05216223_10619</name>
</gene>
<keyword evidence="2" id="KW-0949">S-adenosyl-L-methionine</keyword>
<organism evidence="7 8">
    <name type="scientific">Actinacidiphila yanglinensis</name>
    <dbReference type="NCBI Taxonomy" id="310779"/>
    <lineage>
        <taxon>Bacteria</taxon>
        <taxon>Bacillati</taxon>
        <taxon>Actinomycetota</taxon>
        <taxon>Actinomycetes</taxon>
        <taxon>Kitasatosporales</taxon>
        <taxon>Streptomycetaceae</taxon>
        <taxon>Actinacidiphila</taxon>
    </lineage>
</organism>
<dbReference type="PANTHER" id="PTHR43409:SF16">
    <property type="entry name" value="SLR0320 PROTEIN"/>
    <property type="match status" value="1"/>
</dbReference>
<dbReference type="RefSeq" id="WP_160145035.1">
    <property type="nucleotide sequence ID" value="NZ_FNVU01000006.1"/>
</dbReference>
<evidence type="ECO:0000259" key="6">
    <source>
        <dbReference type="PROSITE" id="PS51332"/>
    </source>
</evidence>
<keyword evidence="5" id="KW-0411">Iron-sulfur</keyword>
<evidence type="ECO:0000313" key="8">
    <source>
        <dbReference type="Proteomes" id="UP000236754"/>
    </source>
</evidence>
<dbReference type="SFLD" id="SFLDG01082">
    <property type="entry name" value="B12-binding_domain_containing"/>
    <property type="match status" value="1"/>
</dbReference>
<comment type="cofactor">
    <cofactor evidence="1">
        <name>[4Fe-4S] cluster</name>
        <dbReference type="ChEBI" id="CHEBI:49883"/>
    </cofactor>
</comment>
<dbReference type="Gene3D" id="3.80.30.20">
    <property type="entry name" value="tm_1862 like domain"/>
    <property type="match status" value="1"/>
</dbReference>
<dbReference type="GO" id="GO:0005829">
    <property type="term" value="C:cytosol"/>
    <property type="evidence" value="ECO:0007669"/>
    <property type="project" value="TreeGrafter"/>
</dbReference>
<keyword evidence="3" id="KW-0479">Metal-binding</keyword>
<evidence type="ECO:0000256" key="1">
    <source>
        <dbReference type="ARBA" id="ARBA00001966"/>
    </source>
</evidence>
<dbReference type="SFLD" id="SFLDS00029">
    <property type="entry name" value="Radical_SAM"/>
    <property type="match status" value="1"/>
</dbReference>
<dbReference type="GO" id="GO:0003824">
    <property type="term" value="F:catalytic activity"/>
    <property type="evidence" value="ECO:0007669"/>
    <property type="project" value="InterPro"/>
</dbReference>